<evidence type="ECO:0000313" key="7">
    <source>
        <dbReference type="Proteomes" id="UP000252915"/>
    </source>
</evidence>
<dbReference type="SUPFAM" id="SSF160246">
    <property type="entry name" value="EspE N-terminal domain-like"/>
    <property type="match status" value="1"/>
</dbReference>
<evidence type="ECO:0000256" key="4">
    <source>
        <dbReference type="ARBA" id="ARBA00047206"/>
    </source>
</evidence>
<name>A0A368C6Y2_9GAMM</name>
<dbReference type="Gene3D" id="3.30.300.160">
    <property type="entry name" value="Type II secretion system, protein E, N-terminal domain"/>
    <property type="match status" value="1"/>
</dbReference>
<dbReference type="GO" id="GO:0015628">
    <property type="term" value="P:protein secretion by the type II secretion system"/>
    <property type="evidence" value="ECO:0007669"/>
    <property type="project" value="TreeGrafter"/>
</dbReference>
<feature type="domain" description="Bacterial type II secretion system protein E" evidence="5">
    <location>
        <begin position="317"/>
        <end position="331"/>
    </location>
</feature>
<dbReference type="SUPFAM" id="SSF52540">
    <property type="entry name" value="P-loop containing nucleoside triphosphate hydrolases"/>
    <property type="match status" value="1"/>
</dbReference>
<reference evidence="6 7" key="1">
    <citation type="journal article" date="2018" name="Microbiome">
        <title>Fine metagenomic profile of the Mediterranean stratified and mixed water columns revealed by assembly and recruitment.</title>
        <authorList>
            <person name="Haro-Moreno J.M."/>
            <person name="Lopez-Perez M."/>
            <person name="De La Torre J.R."/>
            <person name="Picazo A."/>
            <person name="Camacho A."/>
            <person name="Rodriguez-Valera F."/>
        </authorList>
    </citation>
    <scope>NUCLEOTIDE SEQUENCE [LARGE SCALE GENOMIC DNA]</scope>
    <source>
        <strain evidence="6">MED-G78</strain>
    </source>
</reference>
<dbReference type="Gene3D" id="3.40.50.300">
    <property type="entry name" value="P-loop containing nucleotide triphosphate hydrolases"/>
    <property type="match status" value="1"/>
</dbReference>
<evidence type="ECO:0000313" key="6">
    <source>
        <dbReference type="EMBL" id="RCL44716.1"/>
    </source>
</evidence>
<keyword evidence="2" id="KW-0547">Nucleotide-binding</keyword>
<dbReference type="InterPro" id="IPR037257">
    <property type="entry name" value="T2SS_E_N_sf"/>
</dbReference>
<evidence type="ECO:0000256" key="3">
    <source>
        <dbReference type="ARBA" id="ARBA00022840"/>
    </source>
</evidence>
<protein>
    <recommendedName>
        <fullName evidence="4">General secretion pathway protein E</fullName>
    </recommendedName>
</protein>
<dbReference type="FunFam" id="3.30.450.90:FF:000001">
    <property type="entry name" value="Type II secretion system ATPase GspE"/>
    <property type="match status" value="1"/>
</dbReference>
<dbReference type="PANTHER" id="PTHR30258:SF27">
    <property type="entry name" value="BACTERIOPHAGE ADSORPTION PROTEIN B-RELATED"/>
    <property type="match status" value="1"/>
</dbReference>
<comment type="similarity">
    <text evidence="1">Belongs to the GSP E family.</text>
</comment>
<dbReference type="CDD" id="cd01129">
    <property type="entry name" value="PulE-GspE-like"/>
    <property type="match status" value="1"/>
</dbReference>
<dbReference type="InterPro" id="IPR003593">
    <property type="entry name" value="AAA+_ATPase"/>
</dbReference>
<evidence type="ECO:0000256" key="2">
    <source>
        <dbReference type="ARBA" id="ARBA00022741"/>
    </source>
</evidence>
<dbReference type="EMBL" id="QOPI01000010">
    <property type="protein sequence ID" value="RCL44716.1"/>
    <property type="molecule type" value="Genomic_DNA"/>
</dbReference>
<organism evidence="6 7">
    <name type="scientific">SAR86 cluster bacterium</name>
    <dbReference type="NCBI Taxonomy" id="2030880"/>
    <lineage>
        <taxon>Bacteria</taxon>
        <taxon>Pseudomonadati</taxon>
        <taxon>Pseudomonadota</taxon>
        <taxon>Gammaproteobacteria</taxon>
        <taxon>SAR86 cluster</taxon>
    </lineage>
</organism>
<evidence type="ECO:0000256" key="1">
    <source>
        <dbReference type="ARBA" id="ARBA00006611"/>
    </source>
</evidence>
<accession>A0A368C6Y2</accession>
<proteinExistence type="inferred from homology"/>
<dbReference type="PANTHER" id="PTHR30258">
    <property type="entry name" value="TYPE II SECRETION SYSTEM PROTEIN GSPE-RELATED"/>
    <property type="match status" value="1"/>
</dbReference>
<gene>
    <name evidence="6" type="ORF">DBW92_02545</name>
</gene>
<evidence type="ECO:0000259" key="5">
    <source>
        <dbReference type="PROSITE" id="PS00662"/>
    </source>
</evidence>
<dbReference type="Pfam" id="PF22341">
    <property type="entry name" value="GSPE_N1E"/>
    <property type="match status" value="1"/>
</dbReference>
<dbReference type="GO" id="GO:0005886">
    <property type="term" value="C:plasma membrane"/>
    <property type="evidence" value="ECO:0007669"/>
    <property type="project" value="TreeGrafter"/>
</dbReference>
<dbReference type="Gene3D" id="3.30.450.90">
    <property type="match status" value="1"/>
</dbReference>
<dbReference type="AlphaFoldDB" id="A0A368C6Y2"/>
<dbReference type="InterPro" id="IPR027417">
    <property type="entry name" value="P-loop_NTPase"/>
</dbReference>
<dbReference type="GO" id="GO:0016887">
    <property type="term" value="F:ATP hydrolysis activity"/>
    <property type="evidence" value="ECO:0007669"/>
    <property type="project" value="TreeGrafter"/>
</dbReference>
<dbReference type="Pfam" id="PF00437">
    <property type="entry name" value="T2SSE"/>
    <property type="match status" value="1"/>
</dbReference>
<dbReference type="GO" id="GO:0015627">
    <property type="term" value="C:type II protein secretion system complex"/>
    <property type="evidence" value="ECO:0007669"/>
    <property type="project" value="TreeGrafter"/>
</dbReference>
<dbReference type="GO" id="GO:0005524">
    <property type="term" value="F:ATP binding"/>
    <property type="evidence" value="ECO:0007669"/>
    <property type="project" value="UniProtKB-KW"/>
</dbReference>
<dbReference type="InterPro" id="IPR001482">
    <property type="entry name" value="T2SS/T4SS_dom"/>
</dbReference>
<dbReference type="PROSITE" id="PS00662">
    <property type="entry name" value="T2SP_E"/>
    <property type="match status" value="1"/>
</dbReference>
<dbReference type="Proteomes" id="UP000252915">
    <property type="component" value="Unassembled WGS sequence"/>
</dbReference>
<sequence>MDDLTSKNLDTTSNLPYDYVRERMIIALEDDDICKVYSPNHIDINTYQELCRFLDKPLDINKCSAEEFNEMLTKSFDSKDSSEKISEELSDDFDLESFAGNIAPTEDLLNGNNDAPIIKLINGIISQAIKQRASDVHFEPYEDQLVIRFRIDGILKEVLSQDSRIASLVIARIKIISRLDISERRLPQDGRVSLSLGDKNVDVRVSTLPSSYGERIVLRLLDKQSAQINIDDLGLPMQILNNYKKSLKSSEGIILFTGPTGSGKTTTLYAGLRELSDSSQNILTVEDPIEYTLKGIGQTQVNTKTGYSFAKGLRAMLRQDPDVMMVGEIRDVETAQIAIQSSLTGHLVLSTVHTNSAVGAITRLRDMGIESFLLSSSLRSIISQRLVRRLCNNCKEEVAPSSEAIKLFNLINNSKVFTARGCEECSFSGFQGRIAIAECIQVDSITRDLIHQKASESKIVDHVFKDQPSIDEASKELIITGITSCEEIIRLNNLKEDASL</sequence>
<dbReference type="SMART" id="SM00382">
    <property type="entry name" value="AAA"/>
    <property type="match status" value="1"/>
</dbReference>
<comment type="caution">
    <text evidence="6">The sequence shown here is derived from an EMBL/GenBank/DDBJ whole genome shotgun (WGS) entry which is preliminary data.</text>
</comment>
<dbReference type="InterPro" id="IPR054757">
    <property type="entry name" value="GSPE_N1E"/>
</dbReference>
<keyword evidence="3" id="KW-0067">ATP-binding</keyword>